<accession>A0ACC2G9Q6</accession>
<comment type="caution">
    <text evidence="1">The sequence shown here is derived from an EMBL/GenBank/DDBJ whole genome shotgun (WGS) entry which is preliminary data.</text>
</comment>
<dbReference type="EMBL" id="CM055743">
    <property type="protein sequence ID" value="KAJ8000311.1"/>
    <property type="molecule type" value="Genomic_DNA"/>
</dbReference>
<organism evidence="1 2">
    <name type="scientific">Dallia pectoralis</name>
    <name type="common">Alaska blackfish</name>
    <dbReference type="NCBI Taxonomy" id="75939"/>
    <lineage>
        <taxon>Eukaryota</taxon>
        <taxon>Metazoa</taxon>
        <taxon>Chordata</taxon>
        <taxon>Craniata</taxon>
        <taxon>Vertebrata</taxon>
        <taxon>Euteleostomi</taxon>
        <taxon>Actinopterygii</taxon>
        <taxon>Neopterygii</taxon>
        <taxon>Teleostei</taxon>
        <taxon>Protacanthopterygii</taxon>
        <taxon>Esociformes</taxon>
        <taxon>Umbridae</taxon>
        <taxon>Dallia</taxon>
    </lineage>
</organism>
<sequence>MKVLAVLALAVFTACNANVLWQDPPKQQLDIFRDAFWDYVAKATLTAEGTLQKIRESEVAREVNTRITESTDAVNQYTVAMRSQVTPLTHDLLAKLSQEAELLKARFERDLSATTAELQPYSDELKADLARQVEEMKRDITTYVETFDSEPASLLQKSEELKETMDQSVQQIQAQLGPYTEEVKQKVLQNLKEFQKTIIPLTQTFQTQLNQRTQEIKQNLSPYGEELKNLDPLAEDLKSQLAALWHSFTEKKQ</sequence>
<protein>
    <submittedName>
        <fullName evidence="1">Uncharacterized protein</fullName>
    </submittedName>
</protein>
<dbReference type="Proteomes" id="UP001157502">
    <property type="component" value="Chromosome 16"/>
</dbReference>
<evidence type="ECO:0000313" key="2">
    <source>
        <dbReference type="Proteomes" id="UP001157502"/>
    </source>
</evidence>
<keyword evidence="2" id="KW-1185">Reference proteome</keyword>
<evidence type="ECO:0000313" key="1">
    <source>
        <dbReference type="EMBL" id="KAJ8000311.1"/>
    </source>
</evidence>
<gene>
    <name evidence="1" type="ORF">DPEC_G00203520</name>
</gene>
<proteinExistence type="predicted"/>
<reference evidence="1" key="1">
    <citation type="submission" date="2021-05" db="EMBL/GenBank/DDBJ databases">
        <authorList>
            <person name="Pan Q."/>
            <person name="Jouanno E."/>
            <person name="Zahm M."/>
            <person name="Klopp C."/>
            <person name="Cabau C."/>
            <person name="Louis A."/>
            <person name="Berthelot C."/>
            <person name="Parey E."/>
            <person name="Roest Crollius H."/>
            <person name="Montfort J."/>
            <person name="Robinson-Rechavi M."/>
            <person name="Bouchez O."/>
            <person name="Lampietro C."/>
            <person name="Lopez Roques C."/>
            <person name="Donnadieu C."/>
            <person name="Postlethwait J."/>
            <person name="Bobe J."/>
            <person name="Dillon D."/>
            <person name="Chandos A."/>
            <person name="von Hippel F."/>
            <person name="Guiguen Y."/>
        </authorList>
    </citation>
    <scope>NUCLEOTIDE SEQUENCE</scope>
    <source>
        <strain evidence="1">YG-Jan2019</strain>
    </source>
</reference>
<name>A0ACC2G9Q6_DALPE</name>